<dbReference type="Proteomes" id="UP000245533">
    <property type="component" value="Unassembled WGS sequence"/>
</dbReference>
<feature type="domain" description="Large ribosomal subunit protein uL15/eL18" evidence="7">
    <location>
        <begin position="77"/>
        <end position="147"/>
    </location>
</feature>
<feature type="compositionally biased region" description="Gly residues" evidence="6">
    <location>
        <begin position="21"/>
        <end position="35"/>
    </location>
</feature>
<evidence type="ECO:0000256" key="1">
    <source>
        <dbReference type="ARBA" id="ARBA00007320"/>
    </source>
</evidence>
<dbReference type="NCBIfam" id="TIGR01071">
    <property type="entry name" value="rplO_bact"/>
    <property type="match status" value="1"/>
</dbReference>
<dbReference type="Gene3D" id="3.100.10.10">
    <property type="match status" value="1"/>
</dbReference>
<sequence length="150" mass="16488">MKLHNLKAPAENKKSRKRVGRGQGSGIGEQSGRGHNGQKSRSGAKVKAWFEGGQMPLQRRIPKFGFKNRFRTEYQAMNVQRLSDFIEAGRLTETVTVDDLVTTGLVHKNDRVKLLGGGEIDKKVSVEVHACSESAKKKIEDAGGTVTIID</sequence>
<feature type="region of interest" description="Disordered" evidence="6">
    <location>
        <begin position="1"/>
        <end position="46"/>
    </location>
</feature>
<dbReference type="InterPro" id="IPR005749">
    <property type="entry name" value="Ribosomal_uL15_bac-type"/>
</dbReference>
<gene>
    <name evidence="4" type="primary">rplO</name>
    <name evidence="8" type="ORF">DDZ15_16475</name>
</gene>
<dbReference type="InterPro" id="IPR036227">
    <property type="entry name" value="Ribosomal_uL15/eL18_sf"/>
</dbReference>
<dbReference type="HAMAP" id="MF_01341">
    <property type="entry name" value="Ribosomal_uL15"/>
    <property type="match status" value="1"/>
</dbReference>
<evidence type="ECO:0000256" key="4">
    <source>
        <dbReference type="HAMAP-Rule" id="MF_01341"/>
    </source>
</evidence>
<name>A0A316TKJ1_9BACT</name>
<dbReference type="PANTHER" id="PTHR12934">
    <property type="entry name" value="50S RIBOSOMAL PROTEIN L15"/>
    <property type="match status" value="1"/>
</dbReference>
<keyword evidence="3 4" id="KW-0687">Ribonucleoprotein</keyword>
<dbReference type="InterPro" id="IPR030878">
    <property type="entry name" value="Ribosomal_uL15"/>
</dbReference>
<dbReference type="GO" id="GO:0022625">
    <property type="term" value="C:cytosolic large ribosomal subunit"/>
    <property type="evidence" value="ECO:0007669"/>
    <property type="project" value="TreeGrafter"/>
</dbReference>
<evidence type="ECO:0000259" key="7">
    <source>
        <dbReference type="Pfam" id="PF00828"/>
    </source>
</evidence>
<reference evidence="8 9" key="1">
    <citation type="submission" date="2018-05" db="EMBL/GenBank/DDBJ databases">
        <title>Rhodohalobacter halophilus gen. nov., sp. nov., a moderately halophilic member of the family Balneolaceae.</title>
        <authorList>
            <person name="Liu Z.-W."/>
        </authorList>
    </citation>
    <scope>NUCLEOTIDE SEQUENCE [LARGE SCALE GENOMIC DNA]</scope>
    <source>
        <strain evidence="8 9">8A47</strain>
    </source>
</reference>
<evidence type="ECO:0000256" key="3">
    <source>
        <dbReference type="ARBA" id="ARBA00023274"/>
    </source>
</evidence>
<comment type="subunit">
    <text evidence="4">Part of the 50S ribosomal subunit.</text>
</comment>
<evidence type="ECO:0000313" key="9">
    <source>
        <dbReference type="Proteomes" id="UP000245533"/>
    </source>
</evidence>
<dbReference type="RefSeq" id="WP_109648224.1">
    <property type="nucleotide sequence ID" value="NZ_QGGB01000013.1"/>
</dbReference>
<organism evidence="8 9">
    <name type="scientific">Rhodohalobacter mucosus</name>
    <dbReference type="NCBI Taxonomy" id="2079485"/>
    <lineage>
        <taxon>Bacteria</taxon>
        <taxon>Pseudomonadati</taxon>
        <taxon>Balneolota</taxon>
        <taxon>Balneolia</taxon>
        <taxon>Balneolales</taxon>
        <taxon>Balneolaceae</taxon>
        <taxon>Rhodohalobacter</taxon>
    </lineage>
</organism>
<evidence type="ECO:0000313" key="8">
    <source>
        <dbReference type="EMBL" id="PWN05057.1"/>
    </source>
</evidence>
<dbReference type="PROSITE" id="PS00475">
    <property type="entry name" value="RIBOSOMAL_L15"/>
    <property type="match status" value="1"/>
</dbReference>
<comment type="caution">
    <text evidence="8">The sequence shown here is derived from an EMBL/GenBank/DDBJ whole genome shotgun (WGS) entry which is preliminary data.</text>
</comment>
<dbReference type="GO" id="GO:0003735">
    <property type="term" value="F:structural constituent of ribosome"/>
    <property type="evidence" value="ECO:0007669"/>
    <property type="project" value="InterPro"/>
</dbReference>
<dbReference type="InterPro" id="IPR021131">
    <property type="entry name" value="Ribosomal_uL15/eL18"/>
</dbReference>
<proteinExistence type="inferred from homology"/>
<protein>
    <recommendedName>
        <fullName evidence="4">Large ribosomal subunit protein uL15</fullName>
    </recommendedName>
</protein>
<evidence type="ECO:0000256" key="2">
    <source>
        <dbReference type="ARBA" id="ARBA00022980"/>
    </source>
</evidence>
<keyword evidence="4" id="KW-0694">RNA-binding</keyword>
<comment type="similarity">
    <text evidence="1 4 5">Belongs to the universal ribosomal protein uL15 family.</text>
</comment>
<dbReference type="PANTHER" id="PTHR12934:SF11">
    <property type="entry name" value="LARGE RIBOSOMAL SUBUNIT PROTEIN UL15M"/>
    <property type="match status" value="1"/>
</dbReference>
<evidence type="ECO:0000256" key="5">
    <source>
        <dbReference type="RuleBase" id="RU003888"/>
    </source>
</evidence>
<dbReference type="Pfam" id="PF00828">
    <property type="entry name" value="Ribosomal_L27A"/>
    <property type="match status" value="1"/>
</dbReference>
<dbReference type="GO" id="GO:0019843">
    <property type="term" value="F:rRNA binding"/>
    <property type="evidence" value="ECO:0007669"/>
    <property type="project" value="UniProtKB-UniRule"/>
</dbReference>
<evidence type="ECO:0000256" key="6">
    <source>
        <dbReference type="SAM" id="MobiDB-lite"/>
    </source>
</evidence>
<dbReference type="EMBL" id="QGGB01000013">
    <property type="protein sequence ID" value="PWN05057.1"/>
    <property type="molecule type" value="Genomic_DNA"/>
</dbReference>
<accession>A0A316TKJ1</accession>
<dbReference type="InterPro" id="IPR001196">
    <property type="entry name" value="Ribosomal_uL15_CS"/>
</dbReference>
<comment type="function">
    <text evidence="4">Binds to the 23S rRNA.</text>
</comment>
<dbReference type="AlphaFoldDB" id="A0A316TKJ1"/>
<dbReference type="OrthoDB" id="9810293at2"/>
<dbReference type="GO" id="GO:0006412">
    <property type="term" value="P:translation"/>
    <property type="evidence" value="ECO:0007669"/>
    <property type="project" value="UniProtKB-UniRule"/>
</dbReference>
<keyword evidence="2 4" id="KW-0689">Ribosomal protein</keyword>
<dbReference type="SUPFAM" id="SSF52080">
    <property type="entry name" value="Ribosomal proteins L15p and L18e"/>
    <property type="match status" value="1"/>
</dbReference>
<keyword evidence="4" id="KW-0699">rRNA-binding</keyword>
<keyword evidence="9" id="KW-1185">Reference proteome</keyword>